<dbReference type="PANTHER" id="PTHR43708">
    <property type="entry name" value="CONSERVED EXPRESSED OXIDOREDUCTASE (EUROFUNG)"/>
    <property type="match status" value="1"/>
</dbReference>
<accession>A0A9N9UQ52</accession>
<comment type="caution">
    <text evidence="3">The sequence shown here is derived from an EMBL/GenBank/DDBJ whole genome shotgun (WGS) entry which is preliminary data.</text>
</comment>
<evidence type="ECO:0000313" key="4">
    <source>
        <dbReference type="Proteomes" id="UP000754883"/>
    </source>
</evidence>
<dbReference type="InterPro" id="IPR051317">
    <property type="entry name" value="Gfo/Idh/MocA_oxidoreduct"/>
</dbReference>
<feature type="domain" description="Gal80p-like C-terminal" evidence="2">
    <location>
        <begin position="143"/>
        <end position="291"/>
    </location>
</feature>
<dbReference type="Proteomes" id="UP000754883">
    <property type="component" value="Unassembled WGS sequence"/>
</dbReference>
<reference evidence="3 4" key="2">
    <citation type="submission" date="2021-10" db="EMBL/GenBank/DDBJ databases">
        <authorList>
            <person name="Piombo E."/>
        </authorList>
    </citation>
    <scope>NUCLEOTIDE SEQUENCE [LARGE SCALE GENOMIC DNA]</scope>
</reference>
<dbReference type="GO" id="GO:0000166">
    <property type="term" value="F:nucleotide binding"/>
    <property type="evidence" value="ECO:0007669"/>
    <property type="project" value="InterPro"/>
</dbReference>
<keyword evidence="4" id="KW-1185">Reference proteome</keyword>
<dbReference type="SUPFAM" id="SSF51735">
    <property type="entry name" value="NAD(P)-binding Rossmann-fold domains"/>
    <property type="match status" value="1"/>
</dbReference>
<name>A0A9N9UQ52_9HYPO</name>
<dbReference type="EMBL" id="CABFNO020001538">
    <property type="protein sequence ID" value="CAG9996314.1"/>
    <property type="molecule type" value="Genomic_DNA"/>
</dbReference>
<dbReference type="Pfam" id="PF01408">
    <property type="entry name" value="GFO_IDH_MocA"/>
    <property type="match status" value="1"/>
</dbReference>
<dbReference type="Gene3D" id="3.30.360.10">
    <property type="entry name" value="Dihydrodipicolinate Reductase, domain 2"/>
    <property type="match status" value="1"/>
</dbReference>
<dbReference type="InterPro" id="IPR055080">
    <property type="entry name" value="Gal80p-like_C"/>
</dbReference>
<proteinExistence type="predicted"/>
<dbReference type="Gene3D" id="3.40.50.720">
    <property type="entry name" value="NAD(P)-binding Rossmann-like Domain"/>
    <property type="match status" value="1"/>
</dbReference>
<reference evidence="4" key="1">
    <citation type="submission" date="2019-06" db="EMBL/GenBank/DDBJ databases">
        <authorList>
            <person name="Broberg M."/>
        </authorList>
    </citation>
    <scope>NUCLEOTIDE SEQUENCE [LARGE SCALE GENOMIC DNA]</scope>
</reference>
<protein>
    <recommendedName>
        <fullName evidence="5">Galactose/lactose metabolism regulatory protein GAL80</fullName>
    </recommendedName>
</protein>
<dbReference type="PANTHER" id="PTHR43708:SF1">
    <property type="entry name" value="GALACTOSE_LACTOSE METABOLISM REGULATORY PROTEIN GAL80"/>
    <property type="match status" value="1"/>
</dbReference>
<evidence type="ECO:0008006" key="5">
    <source>
        <dbReference type="Google" id="ProtNLM"/>
    </source>
</evidence>
<feature type="domain" description="Gfo/Idh/MocA-like oxidoreductase N-terminal" evidence="1">
    <location>
        <begin position="33"/>
        <end position="136"/>
    </location>
</feature>
<dbReference type="AlphaFoldDB" id="A0A9N9UQ52"/>
<organism evidence="3 4">
    <name type="scientific">Clonostachys byssicola</name>
    <dbReference type="NCBI Taxonomy" id="160290"/>
    <lineage>
        <taxon>Eukaryota</taxon>
        <taxon>Fungi</taxon>
        <taxon>Dikarya</taxon>
        <taxon>Ascomycota</taxon>
        <taxon>Pezizomycotina</taxon>
        <taxon>Sordariomycetes</taxon>
        <taxon>Hypocreomycetidae</taxon>
        <taxon>Hypocreales</taxon>
        <taxon>Bionectriaceae</taxon>
        <taxon>Clonostachys</taxon>
    </lineage>
</organism>
<dbReference type="SUPFAM" id="SSF55347">
    <property type="entry name" value="Glyceraldehyde-3-phosphate dehydrogenase-like, C-terminal domain"/>
    <property type="match status" value="1"/>
</dbReference>
<dbReference type="InterPro" id="IPR036291">
    <property type="entry name" value="NAD(P)-bd_dom_sf"/>
</dbReference>
<evidence type="ECO:0000259" key="2">
    <source>
        <dbReference type="Pfam" id="PF22685"/>
    </source>
</evidence>
<evidence type="ECO:0000259" key="1">
    <source>
        <dbReference type="Pfam" id="PF01408"/>
    </source>
</evidence>
<dbReference type="InterPro" id="IPR000683">
    <property type="entry name" value="Gfo/Idh/MocA-like_OxRdtase_N"/>
</dbReference>
<evidence type="ECO:0000313" key="3">
    <source>
        <dbReference type="EMBL" id="CAG9996314.1"/>
    </source>
</evidence>
<dbReference type="OrthoDB" id="64915at2759"/>
<gene>
    <name evidence="3" type="ORF">CBYS24578_00014474</name>
</gene>
<dbReference type="Pfam" id="PF22685">
    <property type="entry name" value="Gal80p_C-like"/>
    <property type="match status" value="1"/>
</dbReference>
<sequence length="381" mass="41863">MGVIRVGMVGLAAVESTTLGPRTWGVVSFLPTFVYSSDYEIVAVCNSTVASALRAIETHKLPKTTKAYGDPSDLANDPNVDLVVVSVLVTKHVMLAEPALLSKKQVFVEWPLGASTSEAERLTELARANKLKTIVGVQARADPVIVKTKQLINSGALGTITSTTVIGSTSAIPSDVWFKGSEFYLDMRTGANVFHVYFAHFLDSFIHVLGGFDSLQSSLKTEITEIKIPAEEGVQEHIAQKNVPDHVLVQGKLKSGAMASIAYRWANLNEAVDDVGVRWIITGRDGEIEITTDQSHWQMNSPNWKLRLKLRGTPTQEIDFSSPEPDFIKHIPQVGKNTGRILEAYARGNQADYADFESALETHRLLDEIVQKAGFKYYLSF</sequence>